<dbReference type="Gene3D" id="3.40.30.10">
    <property type="entry name" value="Glutaredoxin"/>
    <property type="match status" value="1"/>
</dbReference>
<keyword evidence="4" id="KW-1185">Reference proteome</keyword>
<dbReference type="Proteomes" id="UP000321720">
    <property type="component" value="Unassembled WGS sequence"/>
</dbReference>
<dbReference type="OrthoDB" id="117402at2"/>
<dbReference type="Pfam" id="PF13462">
    <property type="entry name" value="Thioredoxin_4"/>
    <property type="match status" value="1"/>
</dbReference>
<organism evidence="3 4">
    <name type="scientific">Cellulomonas composti</name>
    <dbReference type="NCBI Taxonomy" id="266130"/>
    <lineage>
        <taxon>Bacteria</taxon>
        <taxon>Bacillati</taxon>
        <taxon>Actinomycetota</taxon>
        <taxon>Actinomycetes</taxon>
        <taxon>Micrococcales</taxon>
        <taxon>Cellulomonadaceae</taxon>
        <taxon>Cellulomonas</taxon>
    </lineage>
</organism>
<evidence type="ECO:0000313" key="4">
    <source>
        <dbReference type="Proteomes" id="UP000321720"/>
    </source>
</evidence>
<dbReference type="PROSITE" id="PS51352">
    <property type="entry name" value="THIOREDOXIN_2"/>
    <property type="match status" value="1"/>
</dbReference>
<dbReference type="SUPFAM" id="SSF52833">
    <property type="entry name" value="Thioredoxin-like"/>
    <property type="match status" value="1"/>
</dbReference>
<sequence>MTVTGDPARHVYGDSAAAVTIVEFGDLECPHCRAAAPVLRAVVDESGGRVRLVWRHFPLFEVHPHALTAALAAEAFAVHGQFWALHDAVFADQAHLTDPDLRRHARAAGIEPDEVVGELAQRHAAAVEADYLAGLALDVRGTPTLFVDDVRYVGDVTLAGVRAAVAQAYAARA</sequence>
<dbReference type="RefSeq" id="WP_146842883.1">
    <property type="nucleotide sequence ID" value="NZ_BJWG01000007.1"/>
</dbReference>
<evidence type="ECO:0000259" key="2">
    <source>
        <dbReference type="PROSITE" id="PS51352"/>
    </source>
</evidence>
<dbReference type="EMBL" id="BJWG01000007">
    <property type="protein sequence ID" value="GEL95247.1"/>
    <property type="molecule type" value="Genomic_DNA"/>
</dbReference>
<protein>
    <recommendedName>
        <fullName evidence="2">Thioredoxin domain-containing protein</fullName>
    </recommendedName>
</protein>
<dbReference type="AlphaFoldDB" id="A0A511JB88"/>
<dbReference type="InterPro" id="IPR036249">
    <property type="entry name" value="Thioredoxin-like_sf"/>
</dbReference>
<reference evidence="3 4" key="1">
    <citation type="submission" date="2019-07" db="EMBL/GenBank/DDBJ databases">
        <title>Whole genome shotgun sequence of Cellulomonas composti NBRC 100758.</title>
        <authorList>
            <person name="Hosoyama A."/>
            <person name="Uohara A."/>
            <person name="Ohji S."/>
            <person name="Ichikawa N."/>
        </authorList>
    </citation>
    <scope>NUCLEOTIDE SEQUENCE [LARGE SCALE GENOMIC DNA]</scope>
    <source>
        <strain evidence="3 4">NBRC 100758</strain>
    </source>
</reference>
<gene>
    <name evidence="3" type="ORF">CCO02nite_19050</name>
</gene>
<evidence type="ECO:0000313" key="3">
    <source>
        <dbReference type="EMBL" id="GEL95247.1"/>
    </source>
</evidence>
<accession>A0A511JB88</accession>
<comment type="similarity">
    <text evidence="1">Belongs to the thioredoxin family. DsbA subfamily.</text>
</comment>
<dbReference type="InterPro" id="IPR012336">
    <property type="entry name" value="Thioredoxin-like_fold"/>
</dbReference>
<evidence type="ECO:0000256" key="1">
    <source>
        <dbReference type="ARBA" id="ARBA00005791"/>
    </source>
</evidence>
<name>A0A511JB88_9CELL</name>
<dbReference type="PANTHER" id="PTHR13887:SF55">
    <property type="entry name" value="SLR0313 PROTEIN"/>
    <property type="match status" value="1"/>
</dbReference>
<dbReference type="InterPro" id="IPR013766">
    <property type="entry name" value="Thioredoxin_domain"/>
</dbReference>
<feature type="domain" description="Thioredoxin" evidence="2">
    <location>
        <begin position="1"/>
        <end position="170"/>
    </location>
</feature>
<proteinExistence type="inferred from homology"/>
<dbReference type="PANTHER" id="PTHR13887">
    <property type="entry name" value="GLUTATHIONE S-TRANSFERASE KAPPA"/>
    <property type="match status" value="1"/>
</dbReference>
<comment type="caution">
    <text evidence="3">The sequence shown here is derived from an EMBL/GenBank/DDBJ whole genome shotgun (WGS) entry which is preliminary data.</text>
</comment>